<evidence type="ECO:0008006" key="3">
    <source>
        <dbReference type="Google" id="ProtNLM"/>
    </source>
</evidence>
<dbReference type="AlphaFoldDB" id="A0A0F5FVT6"/>
<accession>A0A0F5FVT6</accession>
<dbReference type="Pfam" id="PF13711">
    <property type="entry name" value="DUF4160"/>
    <property type="match status" value="1"/>
</dbReference>
<dbReference type="EMBL" id="JZEX01000053">
    <property type="protein sequence ID" value="KKB12996.1"/>
    <property type="molecule type" value="Genomic_DNA"/>
</dbReference>
<reference evidence="1 2" key="1">
    <citation type="submission" date="2015-03" db="EMBL/GenBank/DDBJ databases">
        <authorList>
            <person name="Hassan Y.I."/>
            <person name="Lepp D."/>
            <person name="Li X.-Z."/>
            <person name="Zhou T."/>
        </authorList>
    </citation>
    <scope>NUCLEOTIDE SEQUENCE [LARGE SCALE GENOMIC DNA]</scope>
    <source>
        <strain evidence="1 2">BD-c194</strain>
    </source>
</reference>
<dbReference type="PATRIC" id="fig|443610.3.peg.3350"/>
<gene>
    <name evidence="1" type="ORF">VE25_04335</name>
</gene>
<evidence type="ECO:0000313" key="1">
    <source>
        <dbReference type="EMBL" id="KKB12996.1"/>
    </source>
</evidence>
<proteinExistence type="predicted"/>
<dbReference type="Proteomes" id="UP000033632">
    <property type="component" value="Unassembled WGS sequence"/>
</dbReference>
<name>A0A0F5FVT6_9HYPH</name>
<evidence type="ECO:0000313" key="2">
    <source>
        <dbReference type="Proteomes" id="UP000033632"/>
    </source>
</evidence>
<keyword evidence="2" id="KW-1185">Reference proteome</keyword>
<comment type="caution">
    <text evidence="1">The sequence shown here is derived from an EMBL/GenBank/DDBJ whole genome shotgun (WGS) entry which is preliminary data.</text>
</comment>
<dbReference type="InterPro" id="IPR025427">
    <property type="entry name" value="DUF4160"/>
</dbReference>
<dbReference type="RefSeq" id="WP_046107371.1">
    <property type="nucleotide sequence ID" value="NZ_JZEX01000053.1"/>
</dbReference>
<dbReference type="OrthoDB" id="122670at2"/>
<protein>
    <recommendedName>
        <fullName evidence="3">Transcriptional regulator</fullName>
    </recommendedName>
</protein>
<dbReference type="STRING" id="443610.VE25_04335"/>
<organism evidence="1 2">
    <name type="scientific">Devosia geojensis</name>
    <dbReference type="NCBI Taxonomy" id="443610"/>
    <lineage>
        <taxon>Bacteria</taxon>
        <taxon>Pseudomonadati</taxon>
        <taxon>Pseudomonadota</taxon>
        <taxon>Alphaproteobacteria</taxon>
        <taxon>Hyphomicrobiales</taxon>
        <taxon>Devosiaceae</taxon>
        <taxon>Devosia</taxon>
    </lineage>
</organism>
<sequence>MPTISWFYGIAIRMYVRDHPPPHFHAIYGEYEANVSIETGEVIEGSLPKRASRLVQEWALAHQSELRNNWTRARANEQLERIAGLDADQSDQP</sequence>